<accession>C7GGS2</accession>
<feature type="transmembrane region" description="Helical" evidence="1">
    <location>
        <begin position="21"/>
        <end position="40"/>
    </location>
</feature>
<comment type="caution">
    <text evidence="2">The sequence shown here is derived from an EMBL/GenBank/DDBJ whole genome shotgun (WGS) entry which is preliminary data.</text>
</comment>
<dbReference type="HOGENOM" id="CLU_3276064_0_0_9"/>
<evidence type="ECO:0000256" key="1">
    <source>
        <dbReference type="SAM" id="Phobius"/>
    </source>
</evidence>
<name>C7GGS2_9FIRM</name>
<dbReference type="EMBL" id="ABYJ02000254">
    <property type="protein sequence ID" value="EEU99006.1"/>
    <property type="molecule type" value="Genomic_DNA"/>
</dbReference>
<dbReference type="AlphaFoldDB" id="C7GGS2"/>
<keyword evidence="1" id="KW-0812">Transmembrane</keyword>
<dbReference type="Proteomes" id="UP000004828">
    <property type="component" value="Unassembled WGS sequence"/>
</dbReference>
<evidence type="ECO:0000313" key="3">
    <source>
        <dbReference type="Proteomes" id="UP000004828"/>
    </source>
</evidence>
<organism evidence="2 3">
    <name type="scientific">Roseburia intestinalis L1-82</name>
    <dbReference type="NCBI Taxonomy" id="536231"/>
    <lineage>
        <taxon>Bacteria</taxon>
        <taxon>Bacillati</taxon>
        <taxon>Bacillota</taxon>
        <taxon>Clostridia</taxon>
        <taxon>Lachnospirales</taxon>
        <taxon>Lachnospiraceae</taxon>
        <taxon>Roseburia</taxon>
    </lineage>
</organism>
<keyword evidence="1" id="KW-1133">Transmembrane helix</keyword>
<protein>
    <submittedName>
        <fullName evidence="2">Uncharacterized protein</fullName>
    </submittedName>
</protein>
<evidence type="ECO:0000313" key="2">
    <source>
        <dbReference type="EMBL" id="EEU99006.1"/>
    </source>
</evidence>
<proteinExistence type="predicted"/>
<keyword evidence="1" id="KW-0472">Membrane</keyword>
<reference evidence="2 3" key="1">
    <citation type="submission" date="2009-08" db="EMBL/GenBank/DDBJ databases">
        <authorList>
            <person name="Weinstock G."/>
            <person name="Sodergren E."/>
            <person name="Clifton S."/>
            <person name="Fulton L."/>
            <person name="Fulton B."/>
            <person name="Courtney L."/>
            <person name="Fronick C."/>
            <person name="Harrison M."/>
            <person name="Strong C."/>
            <person name="Farmer C."/>
            <person name="Delahaunty K."/>
            <person name="Markovic C."/>
            <person name="Hall O."/>
            <person name="Minx P."/>
            <person name="Tomlinson C."/>
            <person name="Mitreva M."/>
            <person name="Nelson J."/>
            <person name="Hou S."/>
            <person name="Wollam A."/>
            <person name="Pepin K.H."/>
            <person name="Johnson M."/>
            <person name="Bhonagiri V."/>
            <person name="Nash W.E."/>
            <person name="Warren W."/>
            <person name="Chinwalla A."/>
            <person name="Mardis E.R."/>
            <person name="Wilson R.K."/>
        </authorList>
    </citation>
    <scope>NUCLEOTIDE SEQUENCE [LARGE SCALE GENOMIC DNA]</scope>
    <source>
        <strain evidence="2 3">L1-82</strain>
    </source>
</reference>
<gene>
    <name evidence="2" type="ORF">ROSINTL182_09143</name>
</gene>
<sequence>MMSACPSGRDQRQSGLTAHEMPALGFFLLCFGGVLVPGSSDE</sequence>